<dbReference type="OrthoDB" id="9836846at2759"/>
<dbReference type="GeneID" id="102835949"/>
<proteinExistence type="predicted"/>
<accession>A0A9B0TEN1</accession>
<dbReference type="InterPro" id="IPR027813">
    <property type="entry name" value="DUF4642"/>
</dbReference>
<evidence type="ECO:0000313" key="2">
    <source>
        <dbReference type="Proteomes" id="UP000504623"/>
    </source>
</evidence>
<reference evidence="3" key="1">
    <citation type="submission" date="2025-08" db="UniProtKB">
        <authorList>
            <consortium name="RefSeq"/>
        </authorList>
    </citation>
    <scope>IDENTIFICATION</scope>
    <source>
        <tissue evidence="3">Spleen</tissue>
    </source>
</reference>
<feature type="region of interest" description="Disordered" evidence="1">
    <location>
        <begin position="1"/>
        <end position="67"/>
    </location>
</feature>
<organism evidence="2 3">
    <name type="scientific">Chrysochloris asiatica</name>
    <name type="common">Cape golden mole</name>
    <dbReference type="NCBI Taxonomy" id="185453"/>
    <lineage>
        <taxon>Eukaryota</taxon>
        <taxon>Metazoa</taxon>
        <taxon>Chordata</taxon>
        <taxon>Craniata</taxon>
        <taxon>Vertebrata</taxon>
        <taxon>Euteleostomi</taxon>
        <taxon>Mammalia</taxon>
        <taxon>Eutheria</taxon>
        <taxon>Afrotheria</taxon>
        <taxon>Chrysochloridae</taxon>
        <taxon>Chrysochlorinae</taxon>
        <taxon>Chrysochloris</taxon>
    </lineage>
</organism>
<keyword evidence="2" id="KW-1185">Reference proteome</keyword>
<dbReference type="CTD" id="123522148"/>
<protein>
    <submittedName>
        <fullName evidence="3">Uncharacterized protein C2orf74 homolog</fullName>
    </submittedName>
</protein>
<feature type="compositionally biased region" description="Basic and acidic residues" evidence="1">
    <location>
        <begin position="28"/>
        <end position="48"/>
    </location>
</feature>
<dbReference type="PANTHER" id="PTHR37882">
    <property type="entry name" value="HYPOTHETICAL PROTEIN LOC690352"/>
    <property type="match status" value="1"/>
</dbReference>
<dbReference type="AlphaFoldDB" id="A0A9B0TEN1"/>
<evidence type="ECO:0000256" key="1">
    <source>
        <dbReference type="SAM" id="MobiDB-lite"/>
    </source>
</evidence>
<sequence>MQTMDEDTPERHGILVQRQRKVVMDIPLDNKEDLDKGKEEAKTIKEQEPENAGESGPQGESLTKIGIPMDIENQKRPLKGVTFSRDVVVVDLWKKYPTPQSCTREHENIKRKNEAPKAKSDFTGALGITLKGEIPEAEETPFLGRGGIHLEEMLSMNPISMAPPKGAISQKSPPIPLNKHDAFSLPKTS</sequence>
<gene>
    <name evidence="3" type="primary">LOC102835949</name>
</gene>
<dbReference type="RefSeq" id="XP_006863067.1">
    <property type="nucleotide sequence ID" value="XM_006863005.1"/>
</dbReference>
<evidence type="ECO:0000313" key="3">
    <source>
        <dbReference type="RefSeq" id="XP_006863067.1"/>
    </source>
</evidence>
<feature type="region of interest" description="Disordered" evidence="1">
    <location>
        <begin position="159"/>
        <end position="189"/>
    </location>
</feature>
<dbReference type="Proteomes" id="UP000504623">
    <property type="component" value="Unplaced"/>
</dbReference>
<name>A0A9B0TEN1_CHRAS</name>
<dbReference type="Pfam" id="PF15484">
    <property type="entry name" value="DUF4642"/>
    <property type="match status" value="1"/>
</dbReference>